<dbReference type="OrthoDB" id="336237at2"/>
<evidence type="ECO:0000313" key="2">
    <source>
        <dbReference type="Proteomes" id="UP000034228"/>
    </source>
</evidence>
<reference evidence="1 2" key="1">
    <citation type="submission" date="2015-03" db="EMBL/GenBank/DDBJ databases">
        <title>Draft genome sequences of two protease-producing strains of Arsukibacterium isolated from two cold and alkaline environments.</title>
        <authorList>
            <person name="Lylloff J.E."/>
            <person name="Skov L.B."/>
            <person name="Jepsen M."/>
            <person name="Hallin P.F."/>
            <person name="Sorensen S.J."/>
            <person name="Stougaard P."/>
            <person name="Glaring M.A."/>
        </authorList>
    </citation>
    <scope>NUCLEOTIDE SEQUENCE [LARGE SCALE GENOMIC DNA]</scope>
    <source>
        <strain evidence="1 2">GCM72</strain>
    </source>
</reference>
<dbReference type="EMBL" id="LAHO01000020">
    <property type="protein sequence ID" value="KKO44113.1"/>
    <property type="molecule type" value="Genomic_DNA"/>
</dbReference>
<evidence type="ECO:0000313" key="1">
    <source>
        <dbReference type="EMBL" id="KKO44113.1"/>
    </source>
</evidence>
<name>A0A0M2V4N5_9GAMM</name>
<protein>
    <submittedName>
        <fullName evidence="1">Twin-arginine translocation pathway signal</fullName>
    </submittedName>
</protein>
<gene>
    <name evidence="1" type="ORF">WG68_17515</name>
</gene>
<comment type="caution">
    <text evidence="1">The sequence shown here is derived from an EMBL/GenBank/DDBJ whole genome shotgun (WGS) entry which is preliminary data.</text>
</comment>
<dbReference type="RefSeq" id="WP_046559017.1">
    <property type="nucleotide sequence ID" value="NZ_LAHO01000020.1"/>
</dbReference>
<dbReference type="AlphaFoldDB" id="A0A0M2V4N5"/>
<keyword evidence="2" id="KW-1185">Reference proteome</keyword>
<dbReference type="InterPro" id="IPR011463">
    <property type="entry name" value="DUF1569"/>
</dbReference>
<organism evidence="1 2">
    <name type="scientific">Arsukibacterium ikkense</name>
    <dbReference type="NCBI Taxonomy" id="336831"/>
    <lineage>
        <taxon>Bacteria</taxon>
        <taxon>Pseudomonadati</taxon>
        <taxon>Pseudomonadota</taxon>
        <taxon>Gammaproteobacteria</taxon>
        <taxon>Chromatiales</taxon>
        <taxon>Chromatiaceae</taxon>
        <taxon>Arsukibacterium</taxon>
    </lineage>
</organism>
<dbReference type="PATRIC" id="fig|336831.14.peg.358"/>
<accession>A0A0M2V4N5</accession>
<dbReference type="Pfam" id="PF07606">
    <property type="entry name" value="DUF1569"/>
    <property type="match status" value="1"/>
</dbReference>
<dbReference type="Proteomes" id="UP000034228">
    <property type="component" value="Unassembled WGS sequence"/>
</dbReference>
<sequence length="172" mass="19375">MNRRQFIQASLLTPVALVLTSKLVATIRPYPLSEMLVQLRAMPAARLSSSGPWNVSQILQHCTQSIRYSIYGYPEARSPWFQYSIGKLAVNAFAATGKLHHPLDEPIPGAPALQPTLPNDVALRELIYTVQQFMDWQGELQPHFAFGSLTKAQYYSVHYLHLQSHLDEISIS</sequence>
<proteinExistence type="predicted"/>